<gene>
    <name evidence="2" type="primary">tsaB</name>
    <name evidence="2" type="ORF">P9H32_13675</name>
</gene>
<proteinExistence type="predicted"/>
<evidence type="ECO:0000313" key="3">
    <source>
        <dbReference type="Proteomes" id="UP001290861"/>
    </source>
</evidence>
<comment type="caution">
    <text evidence="2">The sequence shown here is derived from an EMBL/GenBank/DDBJ whole genome shotgun (WGS) entry which is preliminary data.</text>
</comment>
<dbReference type="InterPro" id="IPR043129">
    <property type="entry name" value="ATPase_NBD"/>
</dbReference>
<keyword evidence="3" id="KW-1185">Reference proteome</keyword>
<dbReference type="SUPFAM" id="SSF53067">
    <property type="entry name" value="Actin-like ATPase domain"/>
    <property type="match status" value="1"/>
</dbReference>
<keyword evidence="2" id="KW-0808">Transferase</keyword>
<feature type="domain" description="Gcp-like" evidence="1">
    <location>
        <begin position="41"/>
        <end position="118"/>
    </location>
</feature>
<reference evidence="2 3" key="1">
    <citation type="journal article" date="2024" name="Appl. Environ. Microbiol.">
        <title>Pontiella agarivorans sp. nov., a novel marine anaerobic bacterium capable of degrading macroalgal polysaccharides and fixing nitrogen.</title>
        <authorList>
            <person name="Liu N."/>
            <person name="Kivenson V."/>
            <person name="Peng X."/>
            <person name="Cui Z."/>
            <person name="Lankiewicz T.S."/>
            <person name="Gosselin K.M."/>
            <person name="English C.J."/>
            <person name="Blair E.M."/>
            <person name="O'Malley M.A."/>
            <person name="Valentine D.L."/>
        </authorList>
    </citation>
    <scope>NUCLEOTIDE SEQUENCE [LARGE SCALE GENOMIC DNA]</scope>
    <source>
        <strain evidence="2 3">NLcol2</strain>
    </source>
</reference>
<dbReference type="Proteomes" id="UP001290861">
    <property type="component" value="Unassembled WGS sequence"/>
</dbReference>
<dbReference type="EC" id="2.3.1.234" evidence="2"/>
<dbReference type="GO" id="GO:0061711">
    <property type="term" value="F:tRNA N(6)-L-threonylcarbamoyladenine synthase activity"/>
    <property type="evidence" value="ECO:0007669"/>
    <property type="project" value="UniProtKB-EC"/>
</dbReference>
<dbReference type="Pfam" id="PF00814">
    <property type="entry name" value="TsaD"/>
    <property type="match status" value="1"/>
</dbReference>
<protein>
    <submittedName>
        <fullName evidence="2">tRNA (Adenosine(37)-N6)-threonylcarbamoyltransferase complex dimerization subunit type 1 TsaB</fullName>
        <ecNumber evidence="2">2.3.1.234</ecNumber>
    </submittedName>
</protein>
<keyword evidence="2" id="KW-0012">Acyltransferase</keyword>
<organism evidence="2 3">
    <name type="scientific">Pontiella agarivorans</name>
    <dbReference type="NCBI Taxonomy" id="3038953"/>
    <lineage>
        <taxon>Bacteria</taxon>
        <taxon>Pseudomonadati</taxon>
        <taxon>Kiritimatiellota</taxon>
        <taxon>Kiritimatiellia</taxon>
        <taxon>Kiritimatiellales</taxon>
        <taxon>Pontiellaceae</taxon>
        <taxon>Pontiella</taxon>
    </lineage>
</organism>
<sequence length="210" mass="23168">MKIFSIELSSKFGSIAVLEKDDVIAEKSWEENFKNRQQLFDAMAELETDWDSVDLFAVGRGPGAFSGMRIGFTVVNALAAPLKKKIYALNSGAALAAQCGAKKTVVVGDARRNKVWAGIFNGSEIASEFRLMERDELTAFVPEDAVVVSPDQDRLAELLVGFQGLEEPHFPTAGTLGGLVYDRFMKGIESEAYEPLYMHPPVFIEPRFPE</sequence>
<dbReference type="EMBL" id="JARVCO010000012">
    <property type="protein sequence ID" value="MDZ8119673.1"/>
    <property type="molecule type" value="Genomic_DNA"/>
</dbReference>
<dbReference type="InterPro" id="IPR000905">
    <property type="entry name" value="Gcp-like_dom"/>
</dbReference>
<dbReference type="RefSeq" id="WP_322609458.1">
    <property type="nucleotide sequence ID" value="NZ_JARVCO010000012.1"/>
</dbReference>
<dbReference type="NCBIfam" id="TIGR03725">
    <property type="entry name" value="T6A_YeaZ"/>
    <property type="match status" value="1"/>
</dbReference>
<evidence type="ECO:0000313" key="2">
    <source>
        <dbReference type="EMBL" id="MDZ8119673.1"/>
    </source>
</evidence>
<name>A0ABU5MZT5_9BACT</name>
<dbReference type="Gene3D" id="3.30.420.40">
    <property type="match status" value="2"/>
</dbReference>
<accession>A0ABU5MZT5</accession>
<evidence type="ECO:0000259" key="1">
    <source>
        <dbReference type="Pfam" id="PF00814"/>
    </source>
</evidence>
<dbReference type="InterPro" id="IPR022496">
    <property type="entry name" value="T6A_TsaB"/>
</dbReference>